<keyword evidence="2" id="KW-1185">Reference proteome</keyword>
<dbReference type="Gene3D" id="3.40.50.720">
    <property type="entry name" value="NAD(P)-binding Rossmann-like Domain"/>
    <property type="match status" value="1"/>
</dbReference>
<gene>
    <name evidence="1" type="ORF">B8W69_06960</name>
</gene>
<protein>
    <submittedName>
        <fullName evidence="1">Uncharacterized protein</fullName>
    </submittedName>
</protein>
<comment type="caution">
    <text evidence="1">The sequence shown here is derived from an EMBL/GenBank/DDBJ whole genome shotgun (WGS) entry which is preliminary data.</text>
</comment>
<evidence type="ECO:0000313" key="1">
    <source>
        <dbReference type="EMBL" id="OSC30761.1"/>
    </source>
</evidence>
<accession>A0A1X2L9V0</accession>
<proteinExistence type="predicted"/>
<dbReference type="Proteomes" id="UP000242320">
    <property type="component" value="Unassembled WGS sequence"/>
</dbReference>
<sequence>MDGREADITHIAYTALHEKPELVAGWSSQDQIETNNTMLRNVVEPILASTNDFQHISILQGTKVYGVHLHPAPSPRGKAIRVTPMTTSSWIKKTTSGRWAQSTASLTRHCVRNSSPTPHVVH</sequence>
<organism evidence="1 2">
    <name type="scientific">Mycolicibacterium vulneris</name>
    <dbReference type="NCBI Taxonomy" id="547163"/>
    <lineage>
        <taxon>Bacteria</taxon>
        <taxon>Bacillati</taxon>
        <taxon>Actinomycetota</taxon>
        <taxon>Actinomycetes</taxon>
        <taxon>Mycobacteriales</taxon>
        <taxon>Mycobacteriaceae</taxon>
        <taxon>Mycolicibacterium</taxon>
    </lineage>
</organism>
<dbReference type="AlphaFoldDB" id="A0A1X2L9V0"/>
<evidence type="ECO:0000313" key="2">
    <source>
        <dbReference type="Proteomes" id="UP000242320"/>
    </source>
</evidence>
<dbReference type="EMBL" id="NCXM01000005">
    <property type="protein sequence ID" value="OSC30761.1"/>
    <property type="molecule type" value="Genomic_DNA"/>
</dbReference>
<name>A0A1X2L9V0_9MYCO</name>
<reference evidence="1 2" key="1">
    <citation type="submission" date="2017-04" db="EMBL/GenBank/DDBJ databases">
        <title>The new phylogeny of genus Mycobacterium.</title>
        <authorList>
            <person name="Tortoli E."/>
            <person name="Trovato A."/>
            <person name="Cirillo D.M."/>
        </authorList>
    </citation>
    <scope>NUCLEOTIDE SEQUENCE [LARGE SCALE GENOMIC DNA]</scope>
    <source>
        <strain evidence="1 2">DSM 45247</strain>
    </source>
</reference>